<dbReference type="AlphaFoldDB" id="A0AAD7RTY9"/>
<feature type="compositionally biased region" description="Polar residues" evidence="1">
    <location>
        <begin position="135"/>
        <end position="157"/>
    </location>
</feature>
<protein>
    <submittedName>
        <fullName evidence="2">Uncharacterized protein</fullName>
    </submittedName>
</protein>
<feature type="region of interest" description="Disordered" evidence="1">
    <location>
        <begin position="1"/>
        <end position="56"/>
    </location>
</feature>
<accession>A0AAD7RTY9</accession>
<reference evidence="2" key="1">
    <citation type="journal article" date="2023" name="Science">
        <title>Genome structures resolve the early diversification of teleost fishes.</title>
        <authorList>
            <person name="Parey E."/>
            <person name="Louis A."/>
            <person name="Montfort J."/>
            <person name="Bouchez O."/>
            <person name="Roques C."/>
            <person name="Iampietro C."/>
            <person name="Lluch J."/>
            <person name="Castinel A."/>
            <person name="Donnadieu C."/>
            <person name="Desvignes T."/>
            <person name="Floi Bucao C."/>
            <person name="Jouanno E."/>
            <person name="Wen M."/>
            <person name="Mejri S."/>
            <person name="Dirks R."/>
            <person name="Jansen H."/>
            <person name="Henkel C."/>
            <person name="Chen W.J."/>
            <person name="Zahm M."/>
            <person name="Cabau C."/>
            <person name="Klopp C."/>
            <person name="Thompson A.W."/>
            <person name="Robinson-Rechavi M."/>
            <person name="Braasch I."/>
            <person name="Lecointre G."/>
            <person name="Bobe J."/>
            <person name="Postlethwait J.H."/>
            <person name="Berthelot C."/>
            <person name="Roest Crollius H."/>
            <person name="Guiguen Y."/>
        </authorList>
    </citation>
    <scope>NUCLEOTIDE SEQUENCE</scope>
    <source>
        <strain evidence="2">NC1722</strain>
    </source>
</reference>
<sequence length="193" mass="20943">MESQWKRIRAAGEDAQPEGSDGPPQSPGVQFGKLKGEKSVPFHTLSEDHLSPTDSPCGIGEAVVVVEEDCHLQSVPPSQLCDMAAGMEEDRLESLKTQRLEKEVKISMEKVNCCSVSAGEEAHIELQPCDEQLGTQLTSAETSQELDTQPAPAQSSSDVKDKDGEGVSAERNTKARRRHKVPTSAFLCLRTID</sequence>
<dbReference type="EMBL" id="JAINUG010000171">
    <property type="protein sequence ID" value="KAJ8390302.1"/>
    <property type="molecule type" value="Genomic_DNA"/>
</dbReference>
<proteinExistence type="predicted"/>
<gene>
    <name evidence="2" type="ORF">AAFF_G00108710</name>
</gene>
<feature type="region of interest" description="Disordered" evidence="1">
    <location>
        <begin position="135"/>
        <end position="181"/>
    </location>
</feature>
<feature type="compositionally biased region" description="Basic and acidic residues" evidence="1">
    <location>
        <begin position="34"/>
        <end position="51"/>
    </location>
</feature>
<evidence type="ECO:0000313" key="3">
    <source>
        <dbReference type="Proteomes" id="UP001221898"/>
    </source>
</evidence>
<organism evidence="2 3">
    <name type="scientific">Aldrovandia affinis</name>
    <dbReference type="NCBI Taxonomy" id="143900"/>
    <lineage>
        <taxon>Eukaryota</taxon>
        <taxon>Metazoa</taxon>
        <taxon>Chordata</taxon>
        <taxon>Craniata</taxon>
        <taxon>Vertebrata</taxon>
        <taxon>Euteleostomi</taxon>
        <taxon>Actinopterygii</taxon>
        <taxon>Neopterygii</taxon>
        <taxon>Teleostei</taxon>
        <taxon>Notacanthiformes</taxon>
        <taxon>Halosauridae</taxon>
        <taxon>Aldrovandia</taxon>
    </lineage>
</organism>
<comment type="caution">
    <text evidence="2">The sequence shown here is derived from an EMBL/GenBank/DDBJ whole genome shotgun (WGS) entry which is preliminary data.</text>
</comment>
<name>A0AAD7RTY9_9TELE</name>
<evidence type="ECO:0000313" key="2">
    <source>
        <dbReference type="EMBL" id="KAJ8390302.1"/>
    </source>
</evidence>
<dbReference type="Proteomes" id="UP001221898">
    <property type="component" value="Unassembled WGS sequence"/>
</dbReference>
<evidence type="ECO:0000256" key="1">
    <source>
        <dbReference type="SAM" id="MobiDB-lite"/>
    </source>
</evidence>
<keyword evidence="3" id="KW-1185">Reference proteome</keyword>